<dbReference type="AlphaFoldDB" id="A0A8J8GDF6"/>
<dbReference type="EMBL" id="JABTTE010000006">
    <property type="protein sequence ID" value="NSL51509.1"/>
    <property type="molecule type" value="Genomic_DNA"/>
</dbReference>
<sequence length="69" mass="7774">MGNKLFQLARDAVYEAEVSAQSEGAETVVEKINKAKNALSSAFANSNFAEHQQLQELQQRLEEIENRFC</sequence>
<protein>
    <submittedName>
        <fullName evidence="1">DUF3813 domain-containing protein</fullName>
    </submittedName>
</protein>
<name>A0A8J8GDF6_9BACI</name>
<evidence type="ECO:0000313" key="1">
    <source>
        <dbReference type="EMBL" id="NSL51509.1"/>
    </source>
</evidence>
<proteinExistence type="predicted"/>
<dbReference type="Pfam" id="PF12758">
    <property type="entry name" value="DUF3813"/>
    <property type="match status" value="1"/>
</dbReference>
<accession>A0A8J8GDF6</accession>
<dbReference type="InterPro" id="IPR024217">
    <property type="entry name" value="DUF3813"/>
</dbReference>
<gene>
    <name evidence="1" type="ORF">HR057_06960</name>
</gene>
<keyword evidence="2" id="KW-1185">Reference proteome</keyword>
<comment type="caution">
    <text evidence="1">The sequence shown here is derived from an EMBL/GenBank/DDBJ whole genome shotgun (WGS) entry which is preliminary data.</text>
</comment>
<organism evidence="1 2">
    <name type="scientific">Calidifontibacillus erzurumensis</name>
    <dbReference type="NCBI Taxonomy" id="2741433"/>
    <lineage>
        <taxon>Bacteria</taxon>
        <taxon>Bacillati</taxon>
        <taxon>Bacillota</taxon>
        <taxon>Bacilli</taxon>
        <taxon>Bacillales</taxon>
        <taxon>Bacillaceae</taxon>
        <taxon>Calidifontibacillus/Schinkia group</taxon>
        <taxon>Calidifontibacillus</taxon>
    </lineage>
</organism>
<reference evidence="1" key="1">
    <citation type="submission" date="2020-06" db="EMBL/GenBank/DDBJ databases">
        <title>A novel thermopfilic bacterium from Erzurum, Turkey.</title>
        <authorList>
            <person name="Adiguzel A."/>
            <person name="Ay H."/>
            <person name="Baltaci M.O."/>
        </authorList>
    </citation>
    <scope>NUCLEOTIDE SEQUENCE</scope>
    <source>
        <strain evidence="1">P2</strain>
    </source>
</reference>
<evidence type="ECO:0000313" key="2">
    <source>
        <dbReference type="Proteomes" id="UP000625804"/>
    </source>
</evidence>
<dbReference type="RefSeq" id="WP_173730709.1">
    <property type="nucleotide sequence ID" value="NZ_JABTTE010000006.1"/>
</dbReference>
<dbReference type="Proteomes" id="UP000625804">
    <property type="component" value="Unassembled WGS sequence"/>
</dbReference>